<dbReference type="Pfam" id="PF04810">
    <property type="entry name" value="zf-Sec23_Sec24"/>
    <property type="match status" value="1"/>
</dbReference>
<dbReference type="InterPro" id="IPR036180">
    <property type="entry name" value="Gelsolin-like_dom_sf"/>
</dbReference>
<feature type="domain" description="Sec23/Sec24 beta-sandwich" evidence="18">
    <location>
        <begin position="1847"/>
        <end position="1931"/>
    </location>
</feature>
<feature type="compositionally biased region" description="Polar residues" evidence="13">
    <location>
        <begin position="560"/>
        <end position="578"/>
    </location>
</feature>
<dbReference type="SUPFAM" id="SSF81995">
    <property type="entry name" value="beta-sandwich domain of Sec23/24"/>
    <property type="match status" value="1"/>
</dbReference>
<evidence type="ECO:0000256" key="13">
    <source>
        <dbReference type="SAM" id="MobiDB-lite"/>
    </source>
</evidence>
<dbReference type="InterPro" id="IPR036465">
    <property type="entry name" value="vWFA_dom_sf"/>
</dbReference>
<dbReference type="Pfam" id="PF00626">
    <property type="entry name" value="Gelsolin"/>
    <property type="match status" value="1"/>
</dbReference>
<dbReference type="InterPro" id="IPR012990">
    <property type="entry name" value="Beta-sandwich_Sec23_24"/>
</dbReference>
<organism evidence="19">
    <name type="scientific">Sipha flava</name>
    <name type="common">yellow sugarcane aphid</name>
    <dbReference type="NCBI Taxonomy" id="143950"/>
    <lineage>
        <taxon>Eukaryota</taxon>
        <taxon>Metazoa</taxon>
        <taxon>Ecdysozoa</taxon>
        <taxon>Arthropoda</taxon>
        <taxon>Hexapoda</taxon>
        <taxon>Insecta</taxon>
        <taxon>Pterygota</taxon>
        <taxon>Neoptera</taxon>
        <taxon>Paraneoptera</taxon>
        <taxon>Hemiptera</taxon>
        <taxon>Sternorrhyncha</taxon>
        <taxon>Aphidomorpha</taxon>
        <taxon>Aphidoidea</taxon>
        <taxon>Aphididae</taxon>
        <taxon>Sipha</taxon>
    </lineage>
</organism>
<dbReference type="GO" id="GO:0070971">
    <property type="term" value="C:endoplasmic reticulum exit site"/>
    <property type="evidence" value="ECO:0007669"/>
    <property type="project" value="TreeGrafter"/>
</dbReference>
<keyword evidence="7" id="KW-0256">Endoplasmic reticulum</keyword>
<keyword evidence="9" id="KW-0653">Protein transport</keyword>
<dbReference type="GO" id="GO:0005789">
    <property type="term" value="C:endoplasmic reticulum membrane"/>
    <property type="evidence" value="ECO:0007669"/>
    <property type="project" value="UniProtKB-SubCell"/>
</dbReference>
<feature type="domain" description="Sec23/Sec24 trunk" evidence="16">
    <location>
        <begin position="1602"/>
        <end position="1840"/>
    </location>
</feature>
<feature type="region of interest" description="Disordered" evidence="13">
    <location>
        <begin position="420"/>
        <end position="450"/>
    </location>
</feature>
<dbReference type="Pfam" id="PF04811">
    <property type="entry name" value="Sec23_trunk"/>
    <property type="match status" value="1"/>
</dbReference>
<evidence type="ECO:0000259" key="16">
    <source>
        <dbReference type="Pfam" id="PF04811"/>
    </source>
</evidence>
<name>A0A2S2Q3L3_9HEMI</name>
<evidence type="ECO:0000256" key="3">
    <source>
        <dbReference type="ARBA" id="ARBA00004397"/>
    </source>
</evidence>
<dbReference type="SUPFAM" id="SSF82754">
    <property type="entry name" value="C-terminal, gelsolin-like domain of Sec23/24"/>
    <property type="match status" value="1"/>
</dbReference>
<dbReference type="Gene3D" id="2.60.40.1670">
    <property type="entry name" value="beta-sandwich domain of Sec23/24"/>
    <property type="match status" value="1"/>
</dbReference>
<keyword evidence="11" id="KW-0472">Membrane</keyword>
<evidence type="ECO:0000259" key="14">
    <source>
        <dbReference type="Pfam" id="PF00626"/>
    </source>
</evidence>
<evidence type="ECO:0000256" key="10">
    <source>
        <dbReference type="ARBA" id="ARBA00023034"/>
    </source>
</evidence>
<comment type="subcellular location">
    <subcellularLocation>
        <location evidence="1">Cytoplasmic vesicle</location>
        <location evidence="1">COPII-coated vesicle membrane</location>
        <topology evidence="1">Peripheral membrane protein</topology>
        <orientation evidence="1">Cytoplasmic side</orientation>
    </subcellularLocation>
    <subcellularLocation>
        <location evidence="3">Endoplasmic reticulum membrane</location>
        <topology evidence="3">Peripheral membrane protein</topology>
        <orientation evidence="3">Cytoplasmic side</orientation>
    </subcellularLocation>
    <subcellularLocation>
        <location evidence="2">Golgi apparatus membrane</location>
    </subcellularLocation>
</comment>
<feature type="region of interest" description="Disordered" evidence="13">
    <location>
        <begin position="174"/>
        <end position="203"/>
    </location>
</feature>
<feature type="region of interest" description="Disordered" evidence="13">
    <location>
        <begin position="533"/>
        <end position="552"/>
    </location>
</feature>
<dbReference type="Gene3D" id="3.40.50.410">
    <property type="entry name" value="von Willebrand factor, type A domain"/>
    <property type="match status" value="1"/>
</dbReference>
<feature type="compositionally biased region" description="Polar residues" evidence="13">
    <location>
        <begin position="179"/>
        <end position="203"/>
    </location>
</feature>
<dbReference type="GO" id="GO:0006886">
    <property type="term" value="P:intracellular protein transport"/>
    <property type="evidence" value="ECO:0007669"/>
    <property type="project" value="InterPro"/>
</dbReference>
<dbReference type="Gene3D" id="1.20.120.730">
    <property type="entry name" value="Sec23/Sec24 helical domain"/>
    <property type="match status" value="1"/>
</dbReference>
<keyword evidence="12" id="KW-0968">Cytoplasmic vesicle</keyword>
<dbReference type="GO" id="GO:0090110">
    <property type="term" value="P:COPII-coated vesicle cargo loading"/>
    <property type="evidence" value="ECO:0007669"/>
    <property type="project" value="TreeGrafter"/>
</dbReference>
<keyword evidence="5" id="KW-0813">Transport</keyword>
<dbReference type="OrthoDB" id="49016at2759"/>
<accession>A0A2S2Q3L3</accession>
<dbReference type="EMBL" id="GGMS01003017">
    <property type="protein sequence ID" value="MBY72220.1"/>
    <property type="molecule type" value="Transcribed_RNA"/>
</dbReference>
<dbReference type="InterPro" id="IPR007123">
    <property type="entry name" value="Gelsolin-like_dom"/>
</dbReference>
<dbReference type="Pfam" id="PF04815">
    <property type="entry name" value="Sec23_helical"/>
    <property type="match status" value="1"/>
</dbReference>
<dbReference type="PANTHER" id="PTHR13803">
    <property type="entry name" value="SEC24-RELATED PROTEIN"/>
    <property type="match status" value="1"/>
</dbReference>
<evidence type="ECO:0000256" key="1">
    <source>
        <dbReference type="ARBA" id="ARBA00004299"/>
    </source>
</evidence>
<dbReference type="InterPro" id="IPR036174">
    <property type="entry name" value="Znf_Sec23_Sec24_sf"/>
</dbReference>
<keyword evidence="10" id="KW-0333">Golgi apparatus</keyword>
<dbReference type="InterPro" id="IPR006900">
    <property type="entry name" value="Sec23/24_helical_dom"/>
</dbReference>
<evidence type="ECO:0000256" key="11">
    <source>
        <dbReference type="ARBA" id="ARBA00023136"/>
    </source>
</evidence>
<feature type="domain" description="Gelsolin-like" evidence="14">
    <location>
        <begin position="2070"/>
        <end position="2125"/>
    </location>
</feature>
<dbReference type="GO" id="GO:0008270">
    <property type="term" value="F:zinc ion binding"/>
    <property type="evidence" value="ECO:0007669"/>
    <property type="project" value="InterPro"/>
</dbReference>
<feature type="region of interest" description="Disordered" evidence="13">
    <location>
        <begin position="940"/>
        <end position="959"/>
    </location>
</feature>
<evidence type="ECO:0000256" key="6">
    <source>
        <dbReference type="ARBA" id="ARBA00022490"/>
    </source>
</evidence>
<feature type="compositionally biased region" description="Low complexity" evidence="13">
    <location>
        <begin position="1325"/>
        <end position="1345"/>
    </location>
</feature>
<sequence>MDHRFNYFHQNPNSLSNGVSPFNQPSVDGTQLTDNYSGSISSHDQSPFNERRNSNSNTVPSMNYHLYQMNSNEPPHLSGPPRTVSKEIYENSNSSIPDVIRLAQSNTENYPINPDFQLQPHLTGLLPQQSKKVSDLPQVDKYNTSKGSISANMNPNYFSSNKSYPEPKIIEYDMEETSTESSPRHTSSLYSESTTDQDSESIHPSNVFSKHVLSKNIECHVTKESKTVMSSNQEFPVPSQFADLSLNKDEVVDDHQHSILHSAYNQDDDIEDIPLSDNTNQDEKEHTLENHENLKFQLNEQVFDTSRVQMYDYHANKKYLNSTEFNNENNQVQTPSFNSNANSFKEFYLNNSNTLTQSNLPPCSISQPLKSLPVLPYDNTIPSQQKSASIQNFNADLQPTNYSQQNKHVQPVYQNFNVSLTNSNSQPSAINSNTQDEKACNQSTSSDQILNDQDSCKSMQSTINNLHYPQNVQIIESISQQSMYNTSKSSASEELNDSKLITNQQFSTYNPSLTSTQSVGLMTSSDIATPTEISLSSIPKKEEIPTSDEQNKCLFNSSNAVINNSTSSDNQDSKNMVQSELDDKTLQSSSNEVFENQQADVKSQVPTPIENCTQSNNYFNSTDTMFEQSSNYQQSSQNRFISQKSTFDDNTKSPLDLVSQTVNNQNATVQQSKPKTGHNTSHYFDSISANNKYVLNPQSHSQHENINTHNIKPVISSFSSSSKTNDFVEVSSSQNNAANFLSLNQQPSSIENKFEIADSLKLDSNVSLKETIELNSTKSIPLQSNNSHVNSFKSNDNIIPNDQFSNLTIENQQGQPVNQPTNQIQLTSTSYFSKQTSFNKREDVGELSNFSSSINDISNSSSKLSEVKNIPQSPLNNSSELDVKTTVQPIANPLPPQEFNNTFTENVISSATNQFSPQIFSNKPKLDAALPTKVISNPYSTQSVNNQQQSDTISSLQPISNPYSTQPITNQPTPIVVPTVSSPVTQFSPQMVSSQSKSENVSALQSSTNMFSTQPINNQQIPNAVPPVTQFLPQTYNDQPKPVVMPSSLQNTSNHYFSVNNQPTLQCTSSAINQFPPQKFNDQAKLGITAYPQPASSQYSTQLFSNPPSINSVSPKLLTGNQLPPQMFSNQSKPDISPLQTTNKYSSQPFNNQLRSNMVPPIPTTVNQLPPQMLNNQPKSQVIPSLQSSQPRMSMITSASSTPNQFPQQMISNQPGLDTGLLNKTTNRYPSQSLNKQPILGVQPIQQSITQYPPQPFNNQSKGNIFPPYQTITNQYPSQPFPSNQMYTNTNSAQPANSQWPPHPNINQSSLQLTTPISHQTNSMLSQPPMNLSSNLPSIPPSINQQSQKLGSQVYPSNLPSNNYYNQSQGNINVQQSQPPTLLQGQNVQLPSKGYPLQSNMGLSSQINYQQPNTNLGQQGFLNQQQDPYKTEQNSTTVQQGFAKTWGYDNLDLLKSRDVLPGDGVQPPEIKLPQGYANCDNCSQDIFRCTMNKFPSSKTLLDKSRLPLGILIHPYKDLSRLTVIQCETITRCRNCRSYINPFVQFIDNAHWKCNLCYRVNELPAEFQIDPYTKTLGDPSRRPEIQNATIEYIASQDYMVRPPQPALYLFLLDVSRTATLTGYLEIVCDRILNKIMSNDIPGDSRTNIGFITYDSSVHFYQISNSDGGQPKQLIVSDITDIFLPLPEGLMVNLEENKSAIKDLLTSLPSLYKESYNTGCALGAALQAAFKLLAPRGGRVTVFQACLPNCGPGNLQPRDDGKPHTGDRVVHMDPSTDFYKKLALECSAEQIAVDMFFVSSQYLDIATISGISKYSAGCIHNFSQFDVKSPTLVTRFINCFDRYLSRKIGFEALLRLRCTRGVAIHSFHGNFFVRSSDLLMLPNVNPDNAYGMQLSIEENLDGVHVVCFQAALLYTSSNAERRIRVHTLCIPVTDNLNDVFHNADQQAITCLIAKMAVDRSTEKSLSDAREAFFNAISDSLSAFKLGCSSYSGPGTMLSPLSLRVFPLYILATLKHAAFRTNQPTRLDERMFSMCQMKSLPLNSLIQYIYPDLYPIHNLEEQPKVNYEKLTEVPLPPVIQLSAERVESNGVYLMDDSETLTIFIGHRCSDQLIQKLFGYVNFNSMPELITSLTEVDSKPSYLLHSFVSYLQTFKPYSLPIEIIKDNGPHKLRFYSRLVEDKFESSLSYYEFLQRLSQQVK</sequence>
<keyword evidence="6" id="KW-0963">Cytoplasm</keyword>
<evidence type="ECO:0000256" key="9">
    <source>
        <dbReference type="ARBA" id="ARBA00022927"/>
    </source>
</evidence>
<dbReference type="GO" id="GO:0030127">
    <property type="term" value="C:COPII vesicle coat"/>
    <property type="evidence" value="ECO:0007669"/>
    <property type="project" value="InterPro"/>
</dbReference>
<evidence type="ECO:0000259" key="17">
    <source>
        <dbReference type="Pfam" id="PF04815"/>
    </source>
</evidence>
<dbReference type="InterPro" id="IPR036175">
    <property type="entry name" value="Sec23/24_helical_dom_sf"/>
</dbReference>
<dbReference type="SUPFAM" id="SSF82919">
    <property type="entry name" value="Zn-finger domain of Sec23/24"/>
    <property type="match status" value="1"/>
</dbReference>
<feature type="region of interest" description="Disordered" evidence="13">
    <location>
        <begin position="1320"/>
        <end position="1378"/>
    </location>
</feature>
<dbReference type="SUPFAM" id="SSF81811">
    <property type="entry name" value="Helical domain of Sec23/24"/>
    <property type="match status" value="1"/>
</dbReference>
<evidence type="ECO:0000256" key="8">
    <source>
        <dbReference type="ARBA" id="ARBA00022892"/>
    </source>
</evidence>
<dbReference type="Gene3D" id="2.30.30.380">
    <property type="entry name" value="Zn-finger domain of Sec23/24"/>
    <property type="match status" value="1"/>
</dbReference>
<evidence type="ECO:0000313" key="19">
    <source>
        <dbReference type="EMBL" id="MBY72220.1"/>
    </source>
</evidence>
<dbReference type="InterPro" id="IPR006896">
    <property type="entry name" value="Sec23/24_trunk_dom"/>
</dbReference>
<feature type="region of interest" description="Disordered" evidence="13">
    <location>
        <begin position="560"/>
        <end position="610"/>
    </location>
</feature>
<protein>
    <submittedName>
        <fullName evidence="19">Protein transport protein Sec24A</fullName>
    </submittedName>
</protein>
<feature type="compositionally biased region" description="Low complexity" evidence="13">
    <location>
        <begin position="1355"/>
        <end position="1369"/>
    </location>
</feature>
<dbReference type="InterPro" id="IPR050550">
    <property type="entry name" value="SEC23_SEC24_subfamily"/>
</dbReference>
<dbReference type="SUPFAM" id="SSF53300">
    <property type="entry name" value="vWA-like"/>
    <property type="match status" value="1"/>
</dbReference>
<evidence type="ECO:0000256" key="4">
    <source>
        <dbReference type="ARBA" id="ARBA00008334"/>
    </source>
</evidence>
<evidence type="ECO:0000259" key="15">
    <source>
        <dbReference type="Pfam" id="PF04810"/>
    </source>
</evidence>
<keyword evidence="8" id="KW-0931">ER-Golgi transport</keyword>
<dbReference type="InterPro" id="IPR006895">
    <property type="entry name" value="Znf_Sec23_Sec24"/>
</dbReference>
<dbReference type="GO" id="GO:0000149">
    <property type="term" value="F:SNARE binding"/>
    <property type="evidence" value="ECO:0007669"/>
    <property type="project" value="TreeGrafter"/>
</dbReference>
<dbReference type="Gene3D" id="3.40.20.10">
    <property type="entry name" value="Severin"/>
    <property type="match status" value="1"/>
</dbReference>
<evidence type="ECO:0000259" key="18">
    <source>
        <dbReference type="Pfam" id="PF08033"/>
    </source>
</evidence>
<gene>
    <name evidence="19" type="primary">SEC24A_0</name>
    <name evidence="19" type="ORF">g.91241</name>
</gene>
<feature type="domain" description="Zinc finger Sec23/Sec24-type" evidence="15">
    <location>
        <begin position="1529"/>
        <end position="1565"/>
    </location>
</feature>
<dbReference type="PANTHER" id="PTHR13803:SF39">
    <property type="entry name" value="SECRETORY 24AB, ISOFORM A"/>
    <property type="match status" value="1"/>
</dbReference>
<feature type="compositionally biased region" description="Polar residues" evidence="13">
    <location>
        <begin position="586"/>
        <end position="610"/>
    </location>
</feature>
<feature type="region of interest" description="Disordered" evidence="13">
    <location>
        <begin position="1"/>
        <end position="60"/>
    </location>
</feature>
<dbReference type="Pfam" id="PF08033">
    <property type="entry name" value="Sec23_BS"/>
    <property type="match status" value="1"/>
</dbReference>
<reference evidence="19" key="1">
    <citation type="submission" date="2018-04" db="EMBL/GenBank/DDBJ databases">
        <title>Transcriptome assembly of Sipha flava.</title>
        <authorList>
            <person name="Scully E.D."/>
            <person name="Geib S.M."/>
            <person name="Palmer N.A."/>
            <person name="Koch K."/>
            <person name="Bradshaw J."/>
            <person name="Heng-Moss T."/>
            <person name="Sarath G."/>
        </authorList>
    </citation>
    <scope>NUCLEOTIDE SEQUENCE</scope>
</reference>
<evidence type="ECO:0000256" key="2">
    <source>
        <dbReference type="ARBA" id="ARBA00004394"/>
    </source>
</evidence>
<dbReference type="InterPro" id="IPR029006">
    <property type="entry name" value="ADF-H/Gelsolin-like_dom_sf"/>
</dbReference>
<comment type="similarity">
    <text evidence="4">Belongs to the SEC23/SEC24 family. SEC24 subfamily.</text>
</comment>
<dbReference type="GO" id="GO:0000139">
    <property type="term" value="C:Golgi membrane"/>
    <property type="evidence" value="ECO:0007669"/>
    <property type="project" value="UniProtKB-SubCell"/>
</dbReference>
<feature type="compositionally biased region" description="Polar residues" evidence="13">
    <location>
        <begin position="8"/>
        <end position="60"/>
    </location>
</feature>
<feature type="domain" description="Sec23/Sec24 helical" evidence="17">
    <location>
        <begin position="1942"/>
        <end position="2043"/>
    </location>
</feature>
<proteinExistence type="inferred from homology"/>
<evidence type="ECO:0000256" key="7">
    <source>
        <dbReference type="ARBA" id="ARBA00022824"/>
    </source>
</evidence>
<evidence type="ECO:0000256" key="12">
    <source>
        <dbReference type="ARBA" id="ARBA00023329"/>
    </source>
</evidence>
<evidence type="ECO:0000256" key="5">
    <source>
        <dbReference type="ARBA" id="ARBA00022448"/>
    </source>
</evidence>